<gene>
    <name evidence="1" type="ORF">CFOL_v3_12705</name>
</gene>
<reference evidence="2" key="1">
    <citation type="submission" date="2016-04" db="EMBL/GenBank/DDBJ databases">
        <title>Cephalotus genome sequencing.</title>
        <authorList>
            <person name="Fukushima K."/>
            <person name="Hasebe M."/>
            <person name="Fang X."/>
        </authorList>
    </citation>
    <scope>NUCLEOTIDE SEQUENCE [LARGE SCALE GENOMIC DNA]</scope>
    <source>
        <strain evidence="2">cv. St1</strain>
    </source>
</reference>
<dbReference type="PANTHER" id="PTHR31286">
    <property type="entry name" value="GLYCINE-RICH CELL WALL STRUCTURAL PROTEIN 1.8-LIKE"/>
    <property type="match status" value="1"/>
</dbReference>
<accession>A0A1Q3BMW3</accession>
<evidence type="ECO:0000313" key="1">
    <source>
        <dbReference type="EMBL" id="GAV69204.1"/>
    </source>
</evidence>
<keyword evidence="2" id="KW-1185">Reference proteome</keyword>
<dbReference type="InParanoid" id="A0A1Q3BMW3"/>
<evidence type="ECO:0000313" key="2">
    <source>
        <dbReference type="Proteomes" id="UP000187406"/>
    </source>
</evidence>
<name>A0A1Q3BMW3_CEPFO</name>
<organism evidence="1 2">
    <name type="scientific">Cephalotus follicularis</name>
    <name type="common">Albany pitcher plant</name>
    <dbReference type="NCBI Taxonomy" id="3775"/>
    <lineage>
        <taxon>Eukaryota</taxon>
        <taxon>Viridiplantae</taxon>
        <taxon>Streptophyta</taxon>
        <taxon>Embryophyta</taxon>
        <taxon>Tracheophyta</taxon>
        <taxon>Spermatophyta</taxon>
        <taxon>Magnoliopsida</taxon>
        <taxon>eudicotyledons</taxon>
        <taxon>Gunneridae</taxon>
        <taxon>Pentapetalae</taxon>
        <taxon>rosids</taxon>
        <taxon>fabids</taxon>
        <taxon>Oxalidales</taxon>
        <taxon>Cephalotaceae</taxon>
        <taxon>Cephalotus</taxon>
    </lineage>
</organism>
<dbReference type="PANTHER" id="PTHR31286:SF180">
    <property type="entry name" value="OS10G0362600 PROTEIN"/>
    <property type="match status" value="1"/>
</dbReference>
<protein>
    <submittedName>
        <fullName evidence="1">Zf-CCHC_4 domain-containing protein</fullName>
    </submittedName>
</protein>
<proteinExistence type="predicted"/>
<dbReference type="AlphaFoldDB" id="A0A1Q3BMW3"/>
<dbReference type="EMBL" id="BDDD01000700">
    <property type="protein sequence ID" value="GAV69204.1"/>
    <property type="molecule type" value="Genomic_DNA"/>
</dbReference>
<sequence length="138" mass="16226">MDLSTTNRYSLSYARVCIDMAASSSFPNSILLELEYGSTAIIDVEYPWRPVACTLCKVFDHSKKNCPRAVRREWMPKPEVATQRKADNIEGWIIVKSKGPHMRLYLLPRVMRYLFRIKLLWLLARMPNMHQKPRQRTL</sequence>
<comment type="caution">
    <text evidence="1">The sequence shown here is derived from an EMBL/GenBank/DDBJ whole genome shotgun (WGS) entry which is preliminary data.</text>
</comment>
<dbReference type="Proteomes" id="UP000187406">
    <property type="component" value="Unassembled WGS sequence"/>
</dbReference>
<dbReference type="InterPro" id="IPR040256">
    <property type="entry name" value="At4g02000-like"/>
</dbReference>
<dbReference type="OrthoDB" id="1110037at2759"/>